<evidence type="ECO:0000256" key="5">
    <source>
        <dbReference type="ARBA" id="ARBA00022691"/>
    </source>
</evidence>
<gene>
    <name evidence="12" type="primary">rlmC</name>
    <name evidence="12" type="ORF">OUO13_12865</name>
</gene>
<evidence type="ECO:0000256" key="2">
    <source>
        <dbReference type="ARBA" id="ARBA00022552"/>
    </source>
</evidence>
<dbReference type="CDD" id="cd02440">
    <property type="entry name" value="AdoMet_MTases"/>
    <property type="match status" value="1"/>
</dbReference>
<dbReference type="GO" id="GO:0051539">
    <property type="term" value="F:4 iron, 4 sulfur cluster binding"/>
    <property type="evidence" value="ECO:0007669"/>
    <property type="project" value="UniProtKB-KW"/>
</dbReference>
<dbReference type="GO" id="GO:0046872">
    <property type="term" value="F:metal ion binding"/>
    <property type="evidence" value="ECO:0007669"/>
    <property type="project" value="UniProtKB-KW"/>
</dbReference>
<feature type="binding site" evidence="10">
    <location>
        <position position="264"/>
    </location>
    <ligand>
        <name>S-adenosyl-L-methionine</name>
        <dbReference type="ChEBI" id="CHEBI:59789"/>
    </ligand>
</feature>
<keyword evidence="7" id="KW-0408">Iron</keyword>
<evidence type="ECO:0000256" key="6">
    <source>
        <dbReference type="ARBA" id="ARBA00022723"/>
    </source>
</evidence>
<feature type="binding site" evidence="10">
    <location>
        <position position="214"/>
    </location>
    <ligand>
        <name>S-adenosyl-L-methionine</name>
        <dbReference type="ChEBI" id="CHEBI:59789"/>
    </ligand>
</feature>
<dbReference type="InterPro" id="IPR010280">
    <property type="entry name" value="U5_MeTrfase_fam"/>
</dbReference>
<evidence type="ECO:0000256" key="8">
    <source>
        <dbReference type="ARBA" id="ARBA00023014"/>
    </source>
</evidence>
<dbReference type="Gene3D" id="3.40.50.150">
    <property type="entry name" value="Vaccinia Virus protein VP39"/>
    <property type="match status" value="1"/>
</dbReference>
<dbReference type="Gene3D" id="2.40.50.1070">
    <property type="match status" value="1"/>
</dbReference>
<keyword evidence="2" id="KW-0698">rRNA processing</keyword>
<dbReference type="InterPro" id="IPR029063">
    <property type="entry name" value="SAM-dependent_MTases_sf"/>
</dbReference>
<protein>
    <recommendedName>
        <fullName evidence="9">23S rRNA (uracil(747)-C(5))-methyltransferase RlmC</fullName>
        <ecNumber evidence="9">2.1.1.189</ecNumber>
    </recommendedName>
</protein>
<comment type="similarity">
    <text evidence="10">Belongs to the class I-like SAM-binding methyltransferase superfamily. RNA M5U methyltransferase family.</text>
</comment>
<dbReference type="EMBL" id="JAPNOA010000029">
    <property type="protein sequence ID" value="MCY0966082.1"/>
    <property type="molecule type" value="Genomic_DNA"/>
</dbReference>
<evidence type="ECO:0000256" key="7">
    <source>
        <dbReference type="ARBA" id="ARBA00023004"/>
    </source>
</evidence>
<keyword evidence="3 10" id="KW-0489">Methyltransferase</keyword>
<evidence type="ECO:0000256" key="10">
    <source>
        <dbReference type="PROSITE-ProRule" id="PRU01024"/>
    </source>
</evidence>
<keyword evidence="4 10" id="KW-0808">Transferase</keyword>
<feature type="binding site" evidence="10">
    <location>
        <position position="310"/>
    </location>
    <ligand>
        <name>S-adenosyl-L-methionine</name>
        <dbReference type="ChEBI" id="CHEBI:59789"/>
    </ligand>
</feature>
<dbReference type="Proteomes" id="UP001150830">
    <property type="component" value="Unassembled WGS sequence"/>
</dbReference>
<name>A0A9X3IS84_9GAMM</name>
<evidence type="ECO:0000256" key="4">
    <source>
        <dbReference type="ARBA" id="ARBA00022679"/>
    </source>
</evidence>
<sequence>MSCPYFEQSLCRSCALLDIPYQQQIADKTAALQQLTGIEASRWLPPCISQSLGFRNKAKMVVLGVAQAPVVGIELSAEQGFSAQPLTDCPLYPANMQALLGDLPEWIRSSGLPPYNRHKRRGELKYILLSHSRRYDQFMLRLVLGSDKCIERIRQNLSRLLQQHPEIQVVSVNIQPVHMARLEGDEEIFLTDNQLLEEEFNGIPLFQRPKSFFQTNPDVAEQLYGTAARWAQATGAHHIWDLFCGTGGFALHCAPFAERVTGIEIEPEAIACARQSAARMGINNLEFDALDSAAFSQQQQGSAPDLVIVNPPRRGLGTELVERLNQIAPRHIIYSSCNPETLTRDIAGLNYEVVQAQWFDMFPNTDHMEVLVELRRTGV</sequence>
<dbReference type="InterPro" id="IPR011825">
    <property type="entry name" value="23SrRNA_MeTrfase_RlmC"/>
</dbReference>
<evidence type="ECO:0000256" key="3">
    <source>
        <dbReference type="ARBA" id="ARBA00022603"/>
    </source>
</evidence>
<dbReference type="GO" id="GO:0070041">
    <property type="term" value="F:rRNA (uridine-C5-)-methyltransferase activity"/>
    <property type="evidence" value="ECO:0007669"/>
    <property type="project" value="TreeGrafter"/>
</dbReference>
<dbReference type="EC" id="2.1.1.189" evidence="9"/>
<evidence type="ECO:0000256" key="1">
    <source>
        <dbReference type="ARBA" id="ARBA00022485"/>
    </source>
</evidence>
<dbReference type="InterPro" id="IPR030390">
    <property type="entry name" value="MeTrfase_TrmA_AS"/>
</dbReference>
<dbReference type="AlphaFoldDB" id="A0A9X3IS84"/>
<dbReference type="NCBIfam" id="TIGR00479">
    <property type="entry name" value="rumA"/>
    <property type="match status" value="1"/>
</dbReference>
<evidence type="ECO:0000313" key="12">
    <source>
        <dbReference type="EMBL" id="MCY0966082.1"/>
    </source>
</evidence>
<dbReference type="PANTHER" id="PTHR11061:SF30">
    <property type="entry name" value="TRNA (URACIL(54)-C(5))-METHYLTRANSFERASE"/>
    <property type="match status" value="1"/>
</dbReference>
<dbReference type="PANTHER" id="PTHR11061">
    <property type="entry name" value="RNA M5U METHYLTRANSFERASE"/>
    <property type="match status" value="1"/>
</dbReference>
<keyword evidence="5 10" id="KW-0949">S-adenosyl-L-methionine</keyword>
<keyword evidence="8" id="KW-0411">Iron-sulfur</keyword>
<evidence type="ECO:0000313" key="13">
    <source>
        <dbReference type="Proteomes" id="UP001150830"/>
    </source>
</evidence>
<evidence type="ECO:0000256" key="9">
    <source>
        <dbReference type="NCBIfam" id="TIGR02085"/>
    </source>
</evidence>
<keyword evidence="1" id="KW-0004">4Fe-4S</keyword>
<dbReference type="Pfam" id="PF05958">
    <property type="entry name" value="tRNA_U5-meth_tr"/>
    <property type="match status" value="1"/>
</dbReference>
<dbReference type="PROSITE" id="PS51687">
    <property type="entry name" value="SAM_MT_RNA_M5U"/>
    <property type="match status" value="1"/>
</dbReference>
<organism evidence="12 13">
    <name type="scientific">Parathalassolituus penaei</name>
    <dbReference type="NCBI Taxonomy" id="2997323"/>
    <lineage>
        <taxon>Bacteria</taxon>
        <taxon>Pseudomonadati</taxon>
        <taxon>Pseudomonadota</taxon>
        <taxon>Gammaproteobacteria</taxon>
        <taxon>Oceanospirillales</taxon>
        <taxon>Oceanospirillaceae</taxon>
        <taxon>Parathalassolituus</taxon>
    </lineage>
</organism>
<comment type="caution">
    <text evidence="12">The sequence shown here is derived from an EMBL/GenBank/DDBJ whole genome shotgun (WGS) entry which is preliminary data.</text>
</comment>
<dbReference type="SUPFAM" id="SSF53335">
    <property type="entry name" value="S-adenosyl-L-methionine-dependent methyltransferases"/>
    <property type="match status" value="1"/>
</dbReference>
<dbReference type="GO" id="GO:0070475">
    <property type="term" value="P:rRNA base methylation"/>
    <property type="evidence" value="ECO:0007669"/>
    <property type="project" value="TreeGrafter"/>
</dbReference>
<reference evidence="12" key="1">
    <citation type="submission" date="2022-11" db="EMBL/GenBank/DDBJ databases">
        <title>Parathalassolutuus dongxingensis gen. nov., sp. nov., a novel member of family Oceanospirillaceae isolated from a coastal shrimp pond in Guangxi, China.</title>
        <authorList>
            <person name="Chen H."/>
        </authorList>
    </citation>
    <scope>NUCLEOTIDE SEQUENCE</scope>
    <source>
        <strain evidence="12">G-43</strain>
    </source>
</reference>
<keyword evidence="13" id="KW-1185">Reference proteome</keyword>
<feature type="binding site" evidence="10">
    <location>
        <position position="243"/>
    </location>
    <ligand>
        <name>S-adenosyl-L-methionine</name>
        <dbReference type="ChEBI" id="CHEBI:59789"/>
    </ligand>
</feature>
<accession>A0A9X3IS84</accession>
<proteinExistence type="inferred from homology"/>
<feature type="active site" evidence="11">
    <location>
        <position position="337"/>
    </location>
</feature>
<feature type="active site" description="Nucleophile" evidence="10">
    <location>
        <position position="337"/>
    </location>
</feature>
<evidence type="ECO:0000256" key="11">
    <source>
        <dbReference type="PROSITE-ProRule" id="PRU10015"/>
    </source>
</evidence>
<dbReference type="PROSITE" id="PS01230">
    <property type="entry name" value="TRMA_1"/>
    <property type="match status" value="1"/>
</dbReference>
<keyword evidence="6" id="KW-0479">Metal-binding</keyword>
<dbReference type="NCBIfam" id="TIGR02085">
    <property type="entry name" value="meth_trns_rumB"/>
    <property type="match status" value="1"/>
</dbReference>